<protein>
    <submittedName>
        <fullName evidence="1">Uncharacterized protein LOC8277583</fullName>
    </submittedName>
</protein>
<sequence length="132" mass="14136">MEAAGSSSLLTFPSNAKTLCKTRLIKGSSKSAVNLGFIKKGRLTARIAAINDVPAAADPGQVGVTWQIVVGAIAGVTPFVVAGIEFSKRILAQRRCGVCRGSGLVLREKEYFRCPECGGFLPWQSWKRFFSG</sequence>
<accession>A0A2P2JJ05</accession>
<dbReference type="EMBL" id="GGEC01012979">
    <property type="protein sequence ID" value="MBW93462.1"/>
    <property type="molecule type" value="Transcribed_RNA"/>
</dbReference>
<proteinExistence type="predicted"/>
<name>A0A2P2JJ05_RHIMU</name>
<dbReference type="AlphaFoldDB" id="A0A2P2JJ05"/>
<evidence type="ECO:0000313" key="1">
    <source>
        <dbReference type="EMBL" id="MBW93462.1"/>
    </source>
</evidence>
<organism evidence="1">
    <name type="scientific">Rhizophora mucronata</name>
    <name type="common">Asiatic mangrove</name>
    <dbReference type="NCBI Taxonomy" id="61149"/>
    <lineage>
        <taxon>Eukaryota</taxon>
        <taxon>Viridiplantae</taxon>
        <taxon>Streptophyta</taxon>
        <taxon>Embryophyta</taxon>
        <taxon>Tracheophyta</taxon>
        <taxon>Spermatophyta</taxon>
        <taxon>Magnoliopsida</taxon>
        <taxon>eudicotyledons</taxon>
        <taxon>Gunneridae</taxon>
        <taxon>Pentapetalae</taxon>
        <taxon>rosids</taxon>
        <taxon>fabids</taxon>
        <taxon>Malpighiales</taxon>
        <taxon>Rhizophoraceae</taxon>
        <taxon>Rhizophora</taxon>
    </lineage>
</organism>
<dbReference type="PANTHER" id="PTHR36809">
    <property type="entry name" value="TRANSMEMBRANE PROTEIN"/>
    <property type="match status" value="1"/>
</dbReference>
<dbReference type="PANTHER" id="PTHR36809:SF1">
    <property type="entry name" value="TRANSMEMBRANE PROTEIN"/>
    <property type="match status" value="1"/>
</dbReference>
<reference evidence="1" key="1">
    <citation type="submission" date="2018-02" db="EMBL/GenBank/DDBJ databases">
        <title>Rhizophora mucronata_Transcriptome.</title>
        <authorList>
            <person name="Meera S.P."/>
            <person name="Sreeshan A."/>
            <person name="Augustine A."/>
        </authorList>
    </citation>
    <scope>NUCLEOTIDE SEQUENCE</scope>
    <source>
        <tissue evidence="1">Leaf</tissue>
    </source>
</reference>